<sequence>MDARRAYDLGEAIKSLTDPKFKPVKKAIQIALATESTHLDLQEVQSSIEGLISLAQKQTKPMVAQMGRALLTHAVVIYARASQNQDRRNKIGIEGGYSPEQRETHALVLKLRDKSIAHFGHGRADWHEEKFLYLDYGKKAALTFAHKRMNVDYWIVFAMKDLLNDALPYVEELKRKAADRVDEEIGKLSAKDSALLLSSRFDTKSFFGAEEERFWESDAFTSDKSVVEL</sequence>
<reference evidence="1 2" key="1">
    <citation type="submission" date="2016-05" db="EMBL/GenBank/DDBJ databases">
        <authorList>
            <person name="Lavstsen T."/>
            <person name="Jespersen J.S."/>
        </authorList>
    </citation>
    <scope>NUCLEOTIDE SEQUENCE [LARGE SCALE GENOMIC DNA]</scope>
    <source>
        <strain evidence="1 2">KCJ1736</strain>
    </source>
</reference>
<gene>
    <name evidence="1" type="ORF">A7J57_08730</name>
</gene>
<evidence type="ECO:0000313" key="1">
    <source>
        <dbReference type="EMBL" id="OAE37653.1"/>
    </source>
</evidence>
<comment type="caution">
    <text evidence="1">The sequence shown here is derived from an EMBL/GenBank/DDBJ whole genome shotgun (WGS) entry which is preliminary data.</text>
</comment>
<dbReference type="Proteomes" id="UP000077098">
    <property type="component" value="Unassembled WGS sequence"/>
</dbReference>
<dbReference type="EMBL" id="LXPS01000039">
    <property type="protein sequence ID" value="OAE37653.1"/>
    <property type="molecule type" value="Genomic_DNA"/>
</dbReference>
<dbReference type="AlphaFoldDB" id="A0A176WW72"/>
<protein>
    <submittedName>
        <fullName evidence="1">Uncharacterized protein</fullName>
    </submittedName>
</protein>
<proteinExistence type="predicted"/>
<organism evidence="1 2">
    <name type="scientific">Agrobacterium tumefaciens</name>
    <dbReference type="NCBI Taxonomy" id="358"/>
    <lineage>
        <taxon>Bacteria</taxon>
        <taxon>Pseudomonadati</taxon>
        <taxon>Pseudomonadota</taxon>
        <taxon>Alphaproteobacteria</taxon>
        <taxon>Hyphomicrobiales</taxon>
        <taxon>Rhizobiaceae</taxon>
        <taxon>Rhizobium/Agrobacterium group</taxon>
        <taxon>Agrobacterium</taxon>
        <taxon>Agrobacterium tumefaciens complex</taxon>
    </lineage>
</organism>
<dbReference type="RefSeq" id="WP_063951334.1">
    <property type="nucleotide sequence ID" value="NZ_LXPS01000039.1"/>
</dbReference>
<name>A0A176WW72_AGRTU</name>
<accession>A0A176WW72</accession>
<evidence type="ECO:0000313" key="2">
    <source>
        <dbReference type="Proteomes" id="UP000077098"/>
    </source>
</evidence>